<dbReference type="Proteomes" id="UP000322362">
    <property type="component" value="Unassembled WGS sequence"/>
</dbReference>
<gene>
    <name evidence="1" type="ORF">FXV77_21760</name>
</gene>
<proteinExistence type="predicted"/>
<sequence>MSDTENIFGCFVSATQPYPDANQETKDLALEQGRLFRSYIWGDKGICDTLKKLKHEDYGKDLKLALLQFYVNPLSIEIQNLKEIEPYRAKEKAIGIPIIVDNENFFSKSEEERYRFLKQSILQKLDLLSEVVKKKNLDTKMDLLKVDLQKVLS</sequence>
<keyword evidence="2" id="KW-1185">Reference proteome</keyword>
<protein>
    <submittedName>
        <fullName evidence="1">Uncharacterized protein</fullName>
    </submittedName>
</protein>
<evidence type="ECO:0000313" key="2">
    <source>
        <dbReference type="Proteomes" id="UP000322362"/>
    </source>
</evidence>
<comment type="caution">
    <text evidence="1">The sequence shown here is derived from an EMBL/GenBank/DDBJ whole genome shotgun (WGS) entry which is preliminary data.</text>
</comment>
<organism evidence="1 2">
    <name type="scientific">Sphingobacterium phlebotomi</name>
    <dbReference type="NCBI Taxonomy" id="2605433"/>
    <lineage>
        <taxon>Bacteria</taxon>
        <taxon>Pseudomonadati</taxon>
        <taxon>Bacteroidota</taxon>
        <taxon>Sphingobacteriia</taxon>
        <taxon>Sphingobacteriales</taxon>
        <taxon>Sphingobacteriaceae</taxon>
        <taxon>Sphingobacterium</taxon>
    </lineage>
</organism>
<accession>A0A5D4GRK8</accession>
<reference evidence="1 2" key="1">
    <citation type="submission" date="2019-08" db="EMBL/GenBank/DDBJ databases">
        <title>Phlebobacter frassis gen. nov. sp. nov., a new member of family Sphingobacteriaceae isolated from sand fly rearing media.</title>
        <authorList>
            <person name="Kakumanu M.L."/>
            <person name="Marayati B.F."/>
            <person name="Wada-Katsumata A."/>
            <person name="Wasserberg G."/>
            <person name="Schal C."/>
            <person name="Apperson C.S."/>
            <person name="Ponnusamy L."/>
        </authorList>
    </citation>
    <scope>NUCLEOTIDE SEQUENCE [LARGE SCALE GENOMIC DNA]</scope>
    <source>
        <strain evidence="1 2">SSI9</strain>
    </source>
</reference>
<name>A0A5D4GRK8_9SPHI</name>
<dbReference type="AlphaFoldDB" id="A0A5D4GRK8"/>
<evidence type="ECO:0000313" key="1">
    <source>
        <dbReference type="EMBL" id="TYR30794.1"/>
    </source>
</evidence>
<dbReference type="RefSeq" id="WP_148921352.1">
    <property type="nucleotide sequence ID" value="NZ_VTAV01000035.1"/>
</dbReference>
<dbReference type="EMBL" id="VTAV01000035">
    <property type="protein sequence ID" value="TYR30794.1"/>
    <property type="molecule type" value="Genomic_DNA"/>
</dbReference>